<dbReference type="AlphaFoldDB" id="A0A139WSN8"/>
<proteinExistence type="predicted"/>
<dbReference type="SUPFAM" id="SSF48452">
    <property type="entry name" value="TPR-like"/>
    <property type="match status" value="1"/>
</dbReference>
<gene>
    <name evidence="2" type="ORF">WA1_06325</name>
</gene>
<accession>A0A139WSN8</accession>
<dbReference type="InterPro" id="IPR019734">
    <property type="entry name" value="TPR_rpt"/>
</dbReference>
<dbReference type="PROSITE" id="PS50005">
    <property type="entry name" value="TPR"/>
    <property type="match status" value="1"/>
</dbReference>
<dbReference type="InterPro" id="IPR011990">
    <property type="entry name" value="TPR-like_helical_dom_sf"/>
</dbReference>
<dbReference type="PANTHER" id="PTHR10098">
    <property type="entry name" value="RAPSYN-RELATED"/>
    <property type="match status" value="1"/>
</dbReference>
<evidence type="ECO:0000313" key="2">
    <source>
        <dbReference type="EMBL" id="KYC35439.1"/>
    </source>
</evidence>
<evidence type="ECO:0000313" key="3">
    <source>
        <dbReference type="Proteomes" id="UP000076925"/>
    </source>
</evidence>
<feature type="repeat" description="TPR" evidence="1">
    <location>
        <begin position="48"/>
        <end position="81"/>
    </location>
</feature>
<sequence>MYQQGVQLVKEGRSLEKKGTREGYQEAIAKYQQALKIVQELGLRAEEAETFMEIGGVYNLLSQTENALKSYKRALTIWQELDQPLFQASVISLIGNVFSGRGEH</sequence>
<dbReference type="Pfam" id="PF13424">
    <property type="entry name" value="TPR_12"/>
    <property type="match status" value="1"/>
</dbReference>
<dbReference type="Proteomes" id="UP000076925">
    <property type="component" value="Unassembled WGS sequence"/>
</dbReference>
<dbReference type="RefSeq" id="WP_017749618.1">
    <property type="nucleotide sequence ID" value="NZ_KQ976354.1"/>
</dbReference>
<dbReference type="Gene3D" id="1.25.40.10">
    <property type="entry name" value="Tetratricopeptide repeat domain"/>
    <property type="match status" value="1"/>
</dbReference>
<keyword evidence="1" id="KW-0802">TPR repeat</keyword>
<dbReference type="STRING" id="128403.WA1_06325"/>
<dbReference type="PANTHER" id="PTHR10098:SF108">
    <property type="entry name" value="TETRATRICOPEPTIDE REPEAT PROTEIN 28"/>
    <property type="match status" value="1"/>
</dbReference>
<organism evidence="2 3">
    <name type="scientific">Scytonema hofmannii PCC 7110</name>
    <dbReference type="NCBI Taxonomy" id="128403"/>
    <lineage>
        <taxon>Bacteria</taxon>
        <taxon>Bacillati</taxon>
        <taxon>Cyanobacteriota</taxon>
        <taxon>Cyanophyceae</taxon>
        <taxon>Nostocales</taxon>
        <taxon>Scytonemataceae</taxon>
        <taxon>Scytonema</taxon>
    </lineage>
</organism>
<protein>
    <submittedName>
        <fullName evidence="2">Uncharacterized protein</fullName>
    </submittedName>
</protein>
<reference evidence="2 3" key="1">
    <citation type="journal article" date="2013" name="Genome Biol. Evol.">
        <title>Genomes of Stigonematalean cyanobacteria (subsection V) and the evolution of oxygenic photosynthesis from prokaryotes to plastids.</title>
        <authorList>
            <person name="Dagan T."/>
            <person name="Roettger M."/>
            <person name="Stucken K."/>
            <person name="Landan G."/>
            <person name="Koch R."/>
            <person name="Major P."/>
            <person name="Gould S.B."/>
            <person name="Goremykin V.V."/>
            <person name="Rippka R."/>
            <person name="Tandeau de Marsac N."/>
            <person name="Gugger M."/>
            <person name="Lockhart P.J."/>
            <person name="Allen J.F."/>
            <person name="Brune I."/>
            <person name="Maus I."/>
            <person name="Puhler A."/>
            <person name="Martin W.F."/>
        </authorList>
    </citation>
    <scope>NUCLEOTIDE SEQUENCE [LARGE SCALE GENOMIC DNA]</scope>
    <source>
        <strain evidence="2 3">PCC 7110</strain>
    </source>
</reference>
<dbReference type="OrthoDB" id="443153at2"/>
<dbReference type="EMBL" id="ANNX02000051">
    <property type="protein sequence ID" value="KYC35439.1"/>
    <property type="molecule type" value="Genomic_DNA"/>
</dbReference>
<evidence type="ECO:0000256" key="1">
    <source>
        <dbReference type="PROSITE-ProRule" id="PRU00339"/>
    </source>
</evidence>
<keyword evidence="3" id="KW-1185">Reference proteome</keyword>
<name>A0A139WSN8_9CYAN</name>
<comment type="caution">
    <text evidence="2">The sequence shown here is derived from an EMBL/GenBank/DDBJ whole genome shotgun (WGS) entry which is preliminary data.</text>
</comment>